<dbReference type="PANTHER" id="PTHR33104">
    <property type="entry name" value="SI:DKEY-29D5.2"/>
    <property type="match status" value="1"/>
</dbReference>
<dbReference type="AlphaFoldDB" id="A0AAW0FJF3"/>
<evidence type="ECO:0008006" key="4">
    <source>
        <dbReference type="Google" id="ProtNLM"/>
    </source>
</evidence>
<accession>A0AAW0FJF3</accession>
<keyword evidence="1" id="KW-0175">Coiled coil</keyword>
<name>A0AAW0FJF3_9APHY</name>
<dbReference type="EMBL" id="JASBNA010000087">
    <property type="protein sequence ID" value="KAK7677491.1"/>
    <property type="molecule type" value="Genomic_DNA"/>
</dbReference>
<comment type="caution">
    <text evidence="2">The sequence shown here is derived from an EMBL/GenBank/DDBJ whole genome shotgun (WGS) entry which is preliminary data.</text>
</comment>
<proteinExistence type="predicted"/>
<protein>
    <recommendedName>
        <fullName evidence="4">CxC2-like cysteine cluster KDZ transposase-associated domain-containing protein</fullName>
    </recommendedName>
</protein>
<evidence type="ECO:0000313" key="3">
    <source>
        <dbReference type="Proteomes" id="UP001385951"/>
    </source>
</evidence>
<keyword evidence="3" id="KW-1185">Reference proteome</keyword>
<sequence length="777" mass="90035">MVAVQKASGWRLCKSVRFGRPVATHGLVFQQHALRFFEALTLQAKTSAYDFTGTIQRLTNNAFFGDVKDRYREFMVAHRQWSHLRSLKRFAQSVREKLQPRCLAVLCPACPQPDINMDPDWQKRPRSEWYKDALHFGKDGFFQASQHKKKMDHEDPALANGAAYFVDNEEYAKYLKDMDQYQDIQEETTICSKFSATTDRYAGKQKSGILSLTCIRHELALPCGTVDLFKGERYVNVDFATVQGLSPWMKLFMLLSSYDINCIHGINWLKRLARMTGISKVWPLILRCVPKFHLNAHTGPCRWLNSFYYMPGAGMSDGEAVERRWSVLLAIVRSIREMGSGFRQDTLNMHTSDHNIQKVFRLATLLVKRYRNARERYTANISHLSDLEATLTANGKPIEEWKKEEADFVRDVMSPDAKSKVIKSPYEPRVGKAPTTQDVLAELSRKETDHQLKRKLDEFEGDEHANIQMGGDVYGIAVGIMTALNLERQQSKIRAKLQHYKDNQSSELYNDIEDMWQKLECELNSWFTNWYERVVEPSLTSVQEQYPKAAWPERTFGQPEDQVLPLPSSWPTICRNLCPGSLVPFIKTELRLRRGQANDILHDIRSKIGLYSFIWKKTAGQFGQAAKTRNAKTVANTREKIDDLRRHYEEVRQKLQVLGELDVNYPPLTQHDCTPIDTEHGHEEPGASKKIISWIWRDNGHHGDMSLWQSEATRIEWFRSSARTTRWKEEVDILEEEMKRMQRFFLHFYRAWKARSEEVSSSLTNQGRAAFAARLGE</sequence>
<evidence type="ECO:0000256" key="1">
    <source>
        <dbReference type="SAM" id="Coils"/>
    </source>
</evidence>
<feature type="coiled-coil region" evidence="1">
    <location>
        <begin position="634"/>
        <end position="661"/>
    </location>
</feature>
<dbReference type="PANTHER" id="PTHR33104:SF2">
    <property type="entry name" value="CXC3 LIKE CYSTEINE CLUSTER DOMAIN-CONTAINING PROTEIN"/>
    <property type="match status" value="1"/>
</dbReference>
<reference evidence="2 3" key="1">
    <citation type="submission" date="2022-09" db="EMBL/GenBank/DDBJ databases">
        <authorList>
            <person name="Palmer J.M."/>
        </authorList>
    </citation>
    <scope>NUCLEOTIDE SEQUENCE [LARGE SCALE GENOMIC DNA]</scope>
    <source>
        <strain evidence="2 3">DSM 7382</strain>
    </source>
</reference>
<dbReference type="InterPro" id="IPR040521">
    <property type="entry name" value="KDZ"/>
</dbReference>
<dbReference type="Pfam" id="PF18758">
    <property type="entry name" value="KDZ"/>
    <property type="match status" value="1"/>
</dbReference>
<evidence type="ECO:0000313" key="2">
    <source>
        <dbReference type="EMBL" id="KAK7677491.1"/>
    </source>
</evidence>
<organism evidence="2 3">
    <name type="scientific">Cerrena zonata</name>
    <dbReference type="NCBI Taxonomy" id="2478898"/>
    <lineage>
        <taxon>Eukaryota</taxon>
        <taxon>Fungi</taxon>
        <taxon>Dikarya</taxon>
        <taxon>Basidiomycota</taxon>
        <taxon>Agaricomycotina</taxon>
        <taxon>Agaricomycetes</taxon>
        <taxon>Polyporales</taxon>
        <taxon>Cerrenaceae</taxon>
        <taxon>Cerrena</taxon>
    </lineage>
</organism>
<dbReference type="Proteomes" id="UP001385951">
    <property type="component" value="Unassembled WGS sequence"/>
</dbReference>
<gene>
    <name evidence="2" type="ORF">QCA50_019497</name>
</gene>